<feature type="binding site" evidence="8">
    <location>
        <position position="73"/>
    </location>
    <ligand>
        <name>S-adenosyl-L-methionine</name>
        <dbReference type="ChEBI" id="CHEBI:59789"/>
    </ligand>
</feature>
<dbReference type="FunCoup" id="A0A024GS76">
    <property type="interactions" value="494"/>
</dbReference>
<dbReference type="InterPro" id="IPR029063">
    <property type="entry name" value="SAM-dependent_MTases_sf"/>
</dbReference>
<comment type="subcellular location">
    <subcellularLocation>
        <location evidence="1 8">Nucleus</location>
        <location evidence="1 8">Nucleolus</location>
    </subcellularLocation>
</comment>
<evidence type="ECO:0000259" key="10">
    <source>
        <dbReference type="Pfam" id="PF01728"/>
    </source>
</evidence>
<dbReference type="PANTHER" id="PTHR10920">
    <property type="entry name" value="RIBOSOMAL RNA METHYLTRANSFERASE"/>
    <property type="match status" value="1"/>
</dbReference>
<organism evidence="13 14">
    <name type="scientific">Albugo candida</name>
    <dbReference type="NCBI Taxonomy" id="65357"/>
    <lineage>
        <taxon>Eukaryota</taxon>
        <taxon>Sar</taxon>
        <taxon>Stramenopiles</taxon>
        <taxon>Oomycota</taxon>
        <taxon>Peronosporomycetes</taxon>
        <taxon>Albuginales</taxon>
        <taxon>Albuginaceae</taxon>
        <taxon>Albugo</taxon>
    </lineage>
</organism>
<feature type="compositionally biased region" description="Basic and acidic residues" evidence="9">
    <location>
        <begin position="890"/>
        <end position="912"/>
    </location>
</feature>
<feature type="compositionally biased region" description="Polar residues" evidence="9">
    <location>
        <begin position="922"/>
        <end position="932"/>
    </location>
</feature>
<feature type="binding site" evidence="8">
    <location>
        <position position="114"/>
    </location>
    <ligand>
        <name>S-adenosyl-L-methionine</name>
        <dbReference type="ChEBI" id="CHEBI:59789"/>
    </ligand>
</feature>
<dbReference type="Proteomes" id="UP000053237">
    <property type="component" value="Unassembled WGS sequence"/>
</dbReference>
<sequence length="962" mass="109513">MVKRKKHDKDKYYLLARQQGYRARSAFKLIQLNKKYDFLSTAKVCIDLCAAPGGWCQVAAKYMPASSIIIGIDLLPIRPIRGVKTFQCDITTSKCRQIIRQEMQNWQADVVLCDGAPNVGAEYSKDAYVQNELSLIALKLAADVMGQGATFVSKVFRSQDYNALLWVFRQLFKKVSATKPLSSRNESAEIFVVCEHFLAPHTIDPKLFDPKCVFEQLGDPSQNKSVTIFHPKFGVQKRHREATIKLCVSKEKLLLCIFGDAKGLMTFSFLMNPISFSKWTIGYNETLGITLTNEKSVQEFINDSDPIQFLTDSTSIRFNDGDTLYREHTSTTPEVVTCLQDLRVLGKADFKHLLKWRLKMIGYQKLLQQSATKEEPAGAISVENVKDDAPTSEKPDSETMIREELSQMRANTLAKKKREKKKDREKKRKLRVRVALGMNEEGIDVTESESVFSLSKLGLSKNNVDDLENAVPENGSEDENPTEDNTDCDEDEYDDLLDTQMDSMYDQFISRRGDTSKTANMKKRTKIAKRALAGEALTQDSAMYDGDIDTYQTMINPEEVSARWDLCLTESPFSVVCFENFPYSIQLSKMGKIERKQGCLTGSCLHQLPSSDDDEDSPKKQLAVNLRFPELHTDKAVVSRWFSGNKLFECALDTDSTLPSMPKSDKILRKEKRKAAAERKTRREKKKLKSEEFEDTLVDVAVPAADQEEFDSSDCEDEQITEKRELIRSGMGAALTDNSTSVEGGTSSFEVVKAPESDECGLDVIDDRRYDSDTELYDTEDRVKTLALATMMIKRSKAKEIIDSSYNRYGWNDPKALPSWFLDDEEKHYRPQLPIPPKLMQQMRQRFLEIASKPVKKVAEARQRKKRQQLKKIQVAKRKSSEIANQPDLPTREKLKAIEKTMKKAQLKKENKVYVVSRRGGRTSNAKNTNSKGGRVKIVDPRMKKDKRNAEIRSKRGRKPKR</sequence>
<feature type="domain" description="Ribosomal RNA methyltransferase FtsJ" evidence="10">
    <location>
        <begin position="21"/>
        <end position="197"/>
    </location>
</feature>
<evidence type="ECO:0000313" key="14">
    <source>
        <dbReference type="Proteomes" id="UP000053237"/>
    </source>
</evidence>
<feature type="region of interest" description="Disordered" evidence="9">
    <location>
        <begin position="669"/>
        <end position="688"/>
    </location>
</feature>
<dbReference type="GO" id="GO:0000466">
    <property type="term" value="P:maturation of 5.8S rRNA from tricistronic rRNA transcript (SSU-rRNA, 5.8S rRNA, LSU-rRNA)"/>
    <property type="evidence" value="ECO:0007669"/>
    <property type="project" value="TreeGrafter"/>
</dbReference>
<keyword evidence="6 8" id="KW-0949">S-adenosyl-L-methionine</keyword>
<evidence type="ECO:0000259" key="12">
    <source>
        <dbReference type="Pfam" id="PF11861"/>
    </source>
</evidence>
<dbReference type="GO" id="GO:0008650">
    <property type="term" value="F:rRNA (uridine-2'-O-)-methyltransferase activity"/>
    <property type="evidence" value="ECO:0007669"/>
    <property type="project" value="TreeGrafter"/>
</dbReference>
<feature type="domain" description="Ribosomal RNA methyltransferase SPB1-like C-terminal" evidence="11">
    <location>
        <begin position="747"/>
        <end position="953"/>
    </location>
</feature>
<dbReference type="Pfam" id="PF01728">
    <property type="entry name" value="FtsJ"/>
    <property type="match status" value="1"/>
</dbReference>
<evidence type="ECO:0000256" key="4">
    <source>
        <dbReference type="ARBA" id="ARBA00022603"/>
    </source>
</evidence>
<dbReference type="GO" id="GO:0005730">
    <property type="term" value="C:nucleolus"/>
    <property type="evidence" value="ECO:0007669"/>
    <property type="project" value="UniProtKB-SubCell"/>
</dbReference>
<dbReference type="PANTHER" id="PTHR10920:SF13">
    <property type="entry name" value="PRE-RRNA 2'-O-RIBOSE RNA METHYLTRANSFERASE FTSJ3"/>
    <property type="match status" value="1"/>
</dbReference>
<feature type="compositionally biased region" description="Basic and acidic residues" evidence="9">
    <location>
        <begin position="384"/>
        <end position="403"/>
    </location>
</feature>
<comment type="function">
    <text evidence="8">Probable methyltransferase involved in the maturation of rRNA and in the biogenesis of ribosomal subunits.</text>
</comment>
<dbReference type="HAMAP" id="MF_03163">
    <property type="entry name" value="RNA_methyltr_E_SPB1"/>
    <property type="match status" value="1"/>
</dbReference>
<feature type="compositionally biased region" description="Basic and acidic residues" evidence="9">
    <location>
        <begin position="937"/>
        <end position="954"/>
    </location>
</feature>
<dbReference type="SUPFAM" id="SSF53335">
    <property type="entry name" value="S-adenosyl-L-methionine-dependent methyltransferases"/>
    <property type="match status" value="1"/>
</dbReference>
<keyword evidence="2 8" id="KW-0690">Ribosome biogenesis</keyword>
<dbReference type="EC" id="2.1.1.-" evidence="8"/>
<dbReference type="EMBL" id="CAIX01000338">
    <property type="protein sequence ID" value="CCI49773.1"/>
    <property type="molecule type" value="Genomic_DNA"/>
</dbReference>
<gene>
    <name evidence="13" type="ORF">BN9_111830</name>
</gene>
<feature type="compositionally biased region" description="Acidic residues" evidence="9">
    <location>
        <begin position="475"/>
        <end position="490"/>
    </location>
</feature>
<evidence type="ECO:0000256" key="1">
    <source>
        <dbReference type="ARBA" id="ARBA00004604"/>
    </source>
</evidence>
<dbReference type="InterPro" id="IPR024576">
    <property type="entry name" value="rRNA_MeTfrase_Spb1_DUF3381"/>
</dbReference>
<feature type="domain" description="DUF3381" evidence="12">
    <location>
        <begin position="282"/>
        <end position="433"/>
    </location>
</feature>
<dbReference type="AlphaFoldDB" id="A0A024GS76"/>
<dbReference type="InterPro" id="IPR015507">
    <property type="entry name" value="rRNA-MeTfrase_E"/>
</dbReference>
<name>A0A024GS76_9STRA</name>
<evidence type="ECO:0000256" key="7">
    <source>
        <dbReference type="ARBA" id="ARBA00023242"/>
    </source>
</evidence>
<dbReference type="Pfam" id="PF11861">
    <property type="entry name" value="DUF3381"/>
    <property type="match status" value="1"/>
</dbReference>
<feature type="region of interest" description="Disordered" evidence="9">
    <location>
        <begin position="373"/>
        <end position="403"/>
    </location>
</feature>
<feature type="compositionally biased region" description="Basic and acidic residues" evidence="9">
    <location>
        <begin position="669"/>
        <end position="681"/>
    </location>
</feature>
<evidence type="ECO:0000256" key="2">
    <source>
        <dbReference type="ARBA" id="ARBA00022517"/>
    </source>
</evidence>
<feature type="region of interest" description="Disordered" evidence="9">
    <location>
        <begin position="861"/>
        <end position="962"/>
    </location>
</feature>
<evidence type="ECO:0000259" key="11">
    <source>
        <dbReference type="Pfam" id="PF07780"/>
    </source>
</evidence>
<feature type="active site" description="Proton acceptor" evidence="8">
    <location>
        <position position="154"/>
    </location>
</feature>
<keyword evidence="14" id="KW-1185">Reference proteome</keyword>
<dbReference type="HAMAP" id="MF_01547">
    <property type="entry name" value="RNA_methyltr_E"/>
    <property type="match status" value="1"/>
</dbReference>
<evidence type="ECO:0000256" key="5">
    <source>
        <dbReference type="ARBA" id="ARBA00022679"/>
    </source>
</evidence>
<dbReference type="GO" id="GO:0016435">
    <property type="term" value="F:rRNA (guanine) methyltransferase activity"/>
    <property type="evidence" value="ECO:0007669"/>
    <property type="project" value="TreeGrafter"/>
</dbReference>
<comment type="similarity">
    <text evidence="8">Belongs to the class I-like SAM-binding methyltransferase superfamily. RNA methyltransferase RlmE family. SPB1 subfamily.</text>
</comment>
<evidence type="ECO:0000256" key="6">
    <source>
        <dbReference type="ARBA" id="ARBA00022691"/>
    </source>
</evidence>
<dbReference type="InterPro" id="IPR002877">
    <property type="entry name" value="RNA_MeTrfase_FtsJ_dom"/>
</dbReference>
<feature type="binding site" evidence="8">
    <location>
        <position position="89"/>
    </location>
    <ligand>
        <name>S-adenosyl-L-methionine</name>
        <dbReference type="ChEBI" id="CHEBI:59789"/>
    </ligand>
</feature>
<evidence type="ECO:0000256" key="9">
    <source>
        <dbReference type="SAM" id="MobiDB-lite"/>
    </source>
</evidence>
<reference evidence="13 14" key="1">
    <citation type="submission" date="2012-05" db="EMBL/GenBank/DDBJ databases">
        <title>Recombination and specialization in a pathogen metapopulation.</title>
        <authorList>
            <person name="Gardiner A."/>
            <person name="Kemen E."/>
            <person name="Schultz-Larsen T."/>
            <person name="MacLean D."/>
            <person name="Van Oosterhout C."/>
            <person name="Jones J.D.G."/>
        </authorList>
    </citation>
    <scope>NUCLEOTIDE SEQUENCE [LARGE SCALE GENOMIC DNA]</scope>
    <source>
        <strain evidence="13 14">Ac Nc2</strain>
    </source>
</reference>
<keyword evidence="3 8" id="KW-0698">rRNA processing</keyword>
<evidence type="ECO:0000313" key="13">
    <source>
        <dbReference type="EMBL" id="CCI49773.1"/>
    </source>
</evidence>
<feature type="binding site" evidence="8">
    <location>
        <position position="53"/>
    </location>
    <ligand>
        <name>S-adenosyl-L-methionine</name>
        <dbReference type="ChEBI" id="CHEBI:59789"/>
    </ligand>
</feature>
<accession>A0A024GS76</accession>
<evidence type="ECO:0000256" key="3">
    <source>
        <dbReference type="ARBA" id="ARBA00022552"/>
    </source>
</evidence>
<keyword evidence="4 8" id="KW-0489">Methyltransferase</keyword>
<comment type="catalytic activity">
    <reaction evidence="8">
        <text>a ribonucleotide in rRNA + S-adenosyl-L-methionine = a 2'-O-methylribonucleotide in rRNA + S-adenosyl-L-homocysteine + H(+)</text>
        <dbReference type="Rhea" id="RHEA:48628"/>
        <dbReference type="Rhea" id="RHEA-COMP:12164"/>
        <dbReference type="Rhea" id="RHEA-COMP:12165"/>
        <dbReference type="ChEBI" id="CHEBI:15378"/>
        <dbReference type="ChEBI" id="CHEBI:57856"/>
        <dbReference type="ChEBI" id="CHEBI:59789"/>
        <dbReference type="ChEBI" id="CHEBI:90675"/>
        <dbReference type="ChEBI" id="CHEBI:90676"/>
    </reaction>
</comment>
<feature type="binding site" evidence="8">
    <location>
        <position position="55"/>
    </location>
    <ligand>
        <name>S-adenosyl-L-methionine</name>
        <dbReference type="ChEBI" id="CHEBI:59789"/>
    </ligand>
</feature>
<dbReference type="GO" id="GO:0030687">
    <property type="term" value="C:preribosome, large subunit precursor"/>
    <property type="evidence" value="ECO:0007669"/>
    <property type="project" value="TreeGrafter"/>
</dbReference>
<keyword evidence="5 8" id="KW-0808">Transferase</keyword>
<feature type="region of interest" description="Disordered" evidence="9">
    <location>
        <begin position="464"/>
        <end position="490"/>
    </location>
</feature>
<dbReference type="Gene3D" id="3.40.50.150">
    <property type="entry name" value="Vaccinia Virus protein VP39"/>
    <property type="match status" value="1"/>
</dbReference>
<dbReference type="InterPro" id="IPR012920">
    <property type="entry name" value="rRNA_MeTfrase_SPB1-like_C"/>
</dbReference>
<dbReference type="OrthoDB" id="289250at2759"/>
<keyword evidence="7 8" id="KW-0539">Nucleus</keyword>
<dbReference type="InterPro" id="IPR050082">
    <property type="entry name" value="RNA_methyltr_RlmE"/>
</dbReference>
<comment type="caution">
    <text evidence="13">The sequence shown here is derived from an EMBL/GenBank/DDBJ whole genome shotgun (WGS) entry which is preliminary data.</text>
</comment>
<proteinExistence type="inferred from homology"/>
<dbReference type="Pfam" id="PF07780">
    <property type="entry name" value="Spb1_C"/>
    <property type="match status" value="1"/>
</dbReference>
<dbReference type="GO" id="GO:0000463">
    <property type="term" value="P:maturation of LSU-rRNA from tricistronic rRNA transcript (SSU-rRNA, 5.8S rRNA, LSU-rRNA)"/>
    <property type="evidence" value="ECO:0007669"/>
    <property type="project" value="TreeGrafter"/>
</dbReference>
<protein>
    <recommendedName>
        <fullName evidence="8">Putative rRNA methyltransferase</fullName>
        <ecNumber evidence="8">2.1.1.-</ecNumber>
    </recommendedName>
    <alternativeName>
        <fullName evidence="8">2'-O-ribose RNA methyltransferase SPB1 homolog</fullName>
    </alternativeName>
</protein>
<dbReference type="InParanoid" id="A0A024GS76"/>
<evidence type="ECO:0000256" key="8">
    <source>
        <dbReference type="HAMAP-Rule" id="MF_03163"/>
    </source>
</evidence>
<feature type="compositionally biased region" description="Basic residues" evidence="9">
    <location>
        <begin position="863"/>
        <end position="878"/>
    </location>
</feature>
<dbReference type="InterPro" id="IPR028589">
    <property type="entry name" value="SPB1-like"/>
</dbReference>
<dbReference type="STRING" id="65357.A0A024GS76"/>
<dbReference type="FunFam" id="3.40.50.150:FF:000004">
    <property type="entry name" value="AdoMet-dependent rRNA methyltransferase SPB1"/>
    <property type="match status" value="1"/>
</dbReference>